<sequence>MKEKLKKLKQALSKPLKKIKISVTINISRGWWYRTCGLVIFGSAWQCVAGGNSAWYYWVLFVAGSWLGMYNLDKGYAKLYQEEDGNEQDYSRTY</sequence>
<feature type="transmembrane region" description="Helical" evidence="1">
    <location>
        <begin position="55"/>
        <end position="72"/>
    </location>
</feature>
<gene>
    <name evidence="2" type="ORF">BMBtpLA3_36</name>
</gene>
<reference evidence="2 3" key="1">
    <citation type="submission" date="2016-05" db="EMBL/GenBank/DDBJ databases">
        <title>Undiscovered low abundance phages are ubiquitous in bacterial genomes.</title>
        <authorList>
            <person name="Dong Z."/>
            <person name="Liu H."/>
            <person name="Zheng J."/>
            <person name="Peng D."/>
        </authorList>
    </citation>
    <scope>NUCLEOTIDE SEQUENCE [LARGE SCALE GENOMIC DNA]</scope>
</reference>
<keyword evidence="1" id="KW-0472">Membrane</keyword>
<dbReference type="Proteomes" id="UP000226338">
    <property type="component" value="Segment"/>
</dbReference>
<organism evidence="2 3">
    <name type="scientific">Bacillus phage BMBtpLA3</name>
    <dbReference type="NCBI Taxonomy" id="1868824"/>
    <lineage>
        <taxon>Viruses</taxon>
        <taxon>Duplodnaviria</taxon>
        <taxon>Heunggongvirae</taxon>
        <taxon>Uroviricota</taxon>
        <taxon>Caudoviricetes</taxon>
        <taxon>Lwoffvirus</taxon>
        <taxon>Lwoffvirus TP21</taxon>
    </lineage>
</organism>
<dbReference type="EMBL" id="KX190834">
    <property type="protein sequence ID" value="ANT40071.1"/>
    <property type="molecule type" value="Genomic_DNA"/>
</dbReference>
<evidence type="ECO:0000313" key="2">
    <source>
        <dbReference type="EMBL" id="ANT40071.1"/>
    </source>
</evidence>
<keyword evidence="1" id="KW-0812">Transmembrane</keyword>
<keyword evidence="1" id="KW-1133">Transmembrane helix</keyword>
<feature type="transmembrane region" description="Helical" evidence="1">
    <location>
        <begin position="31"/>
        <end position="49"/>
    </location>
</feature>
<evidence type="ECO:0000256" key="1">
    <source>
        <dbReference type="SAM" id="Phobius"/>
    </source>
</evidence>
<evidence type="ECO:0000313" key="3">
    <source>
        <dbReference type="Proteomes" id="UP000226338"/>
    </source>
</evidence>
<protein>
    <submittedName>
        <fullName evidence="2">Uncharacterized protein</fullName>
    </submittedName>
</protein>
<proteinExistence type="predicted"/>
<accession>A0A1B1P7I6</accession>
<name>A0A1B1P7I6_9CAUD</name>